<keyword evidence="7 9" id="KW-0560">Oxidoreductase</keyword>
<evidence type="ECO:0000259" key="11">
    <source>
        <dbReference type="Pfam" id="PF00676"/>
    </source>
</evidence>
<evidence type="ECO:0000256" key="2">
    <source>
        <dbReference type="ARBA" id="ARBA00004305"/>
    </source>
</evidence>
<proteinExistence type="inferred from homology"/>
<evidence type="ECO:0000256" key="8">
    <source>
        <dbReference type="ARBA" id="ARBA00023128"/>
    </source>
</evidence>
<dbReference type="InterPro" id="IPR029061">
    <property type="entry name" value="THDP-binding"/>
</dbReference>
<dbReference type="GO" id="GO:0009083">
    <property type="term" value="P:branched-chain amino acid catabolic process"/>
    <property type="evidence" value="ECO:0007669"/>
    <property type="project" value="TreeGrafter"/>
</dbReference>
<gene>
    <name evidence="12" type="ORF">BDV26DRAFT_295702</name>
</gene>
<dbReference type="Proteomes" id="UP000326198">
    <property type="component" value="Unassembled WGS sequence"/>
</dbReference>
<keyword evidence="13" id="KW-1185">Reference proteome</keyword>
<dbReference type="AlphaFoldDB" id="A0A5N7AXX5"/>
<evidence type="ECO:0000256" key="3">
    <source>
        <dbReference type="ARBA" id="ARBA00008646"/>
    </source>
</evidence>
<dbReference type="EC" id="1.2.4.4" evidence="9"/>
<dbReference type="Gene3D" id="3.40.50.970">
    <property type="match status" value="1"/>
</dbReference>
<evidence type="ECO:0000313" key="12">
    <source>
        <dbReference type="EMBL" id="KAE8374714.1"/>
    </source>
</evidence>
<evidence type="ECO:0000256" key="1">
    <source>
        <dbReference type="ARBA" id="ARBA00001964"/>
    </source>
</evidence>
<dbReference type="InterPro" id="IPR001017">
    <property type="entry name" value="DH_E1"/>
</dbReference>
<feature type="domain" description="Dehydrogenase E1 component" evidence="11">
    <location>
        <begin position="92"/>
        <end position="397"/>
    </location>
</feature>
<keyword evidence="6" id="KW-0630">Potassium</keyword>
<comment type="catalytic activity">
    <reaction evidence="9">
        <text>N(6)-[(R)-lipoyl]-L-lysyl-[protein] + 3-methyl-2-oxobutanoate + H(+) = N(6)-[(R)-S(8)-2-methylpropanoyldihydrolipoyl]-L-lysyl-[protein] + CO2</text>
        <dbReference type="Rhea" id="RHEA:13457"/>
        <dbReference type="Rhea" id="RHEA-COMP:10474"/>
        <dbReference type="Rhea" id="RHEA-COMP:10497"/>
        <dbReference type="ChEBI" id="CHEBI:11851"/>
        <dbReference type="ChEBI" id="CHEBI:15378"/>
        <dbReference type="ChEBI" id="CHEBI:16526"/>
        <dbReference type="ChEBI" id="CHEBI:83099"/>
        <dbReference type="ChEBI" id="CHEBI:83142"/>
        <dbReference type="EC" id="1.2.4.4"/>
    </reaction>
</comment>
<dbReference type="EMBL" id="ML736277">
    <property type="protein sequence ID" value="KAE8374714.1"/>
    <property type="molecule type" value="Genomic_DNA"/>
</dbReference>
<feature type="coiled-coil region" evidence="10">
    <location>
        <begin position="399"/>
        <end position="430"/>
    </location>
</feature>
<dbReference type="InterPro" id="IPR050771">
    <property type="entry name" value="Alpha-ketoacid_DH_E1_comp"/>
</dbReference>
<keyword evidence="9" id="KW-0786">Thiamine pyrophosphate</keyword>
<comment type="function">
    <text evidence="9">The branched-chain alpha-keto dehydrogenase complex catalyzes the overall conversion of alpha-keto acids to acyl-CoA and CO(2). It contains multiple copies of three enzymatic components: branched-chain alpha-keto acid decarboxylase (E1), lipoamide acyltransferase (E2) and lipoamide dehydrogenase (E3).</text>
</comment>
<accession>A0A5N7AXX5</accession>
<evidence type="ECO:0000256" key="5">
    <source>
        <dbReference type="ARBA" id="ARBA00022946"/>
    </source>
</evidence>
<evidence type="ECO:0000256" key="6">
    <source>
        <dbReference type="ARBA" id="ARBA00022958"/>
    </source>
</evidence>
<comment type="subcellular location">
    <subcellularLocation>
        <location evidence="2">Mitochondrion matrix</location>
    </subcellularLocation>
</comment>
<keyword evidence="8" id="KW-0496">Mitochondrion</keyword>
<dbReference type="FunFam" id="3.40.50.970:FF:000015">
    <property type="entry name" value="2-oxoisovalerate dehydrogenase subunit alpha"/>
    <property type="match status" value="1"/>
</dbReference>
<evidence type="ECO:0000256" key="7">
    <source>
        <dbReference type="ARBA" id="ARBA00023002"/>
    </source>
</evidence>
<dbReference type="SUPFAM" id="SSF52518">
    <property type="entry name" value="Thiamin diphosphate-binding fold (THDP-binding)"/>
    <property type="match status" value="1"/>
</dbReference>
<comment type="cofactor">
    <cofactor evidence="1 9">
        <name>thiamine diphosphate</name>
        <dbReference type="ChEBI" id="CHEBI:58937"/>
    </cofactor>
</comment>
<organism evidence="12 13">
    <name type="scientific">Aspergillus bertholletiae</name>
    <dbReference type="NCBI Taxonomy" id="1226010"/>
    <lineage>
        <taxon>Eukaryota</taxon>
        <taxon>Fungi</taxon>
        <taxon>Dikarya</taxon>
        <taxon>Ascomycota</taxon>
        <taxon>Pezizomycotina</taxon>
        <taxon>Eurotiomycetes</taxon>
        <taxon>Eurotiomycetidae</taxon>
        <taxon>Eurotiales</taxon>
        <taxon>Aspergillaceae</taxon>
        <taxon>Aspergillus</taxon>
        <taxon>Aspergillus subgen. Circumdati</taxon>
    </lineage>
</organism>
<name>A0A5N7AXX5_9EURO</name>
<dbReference type="OrthoDB" id="3845at2759"/>
<dbReference type="CDD" id="cd02000">
    <property type="entry name" value="TPP_E1_PDC_ADC_BCADC"/>
    <property type="match status" value="1"/>
</dbReference>
<dbReference type="PANTHER" id="PTHR43380:SF1">
    <property type="entry name" value="2-OXOISOVALERATE DEHYDROGENASE SUBUNIT ALPHA, MITOCHONDRIAL"/>
    <property type="match status" value="1"/>
</dbReference>
<sequence>MSAHLLRRISRNHRALSKIPQRWSSSISQRPGSDRVRFPGAVNSKFTTDMAFVNPSTMDNIPTYRVMDSDGVLLDKNRKPSGVSNEEILTWYKNMLTVSVMDVIMFEAQRQGRLSFYMVSAGEEGISVGSAAALTPDDVVFAQYRETGVFQQRGFTLKDFMSQLFANCHDSGRGRNMPVHYGSNYPRMHTISSPLATQIPQASGAAYALKLEALQNPDTPPRIVTCYFGEGAASEGDFHAGLNIAATRSCPVVFICRNNGYAISTPTLEQYRGDGIASRGVGYGIETIRVDGNDIFAVYEAMREARRIALSDGGKPVLIEAMSYRVSHHSTSDDSFAYRARVEVEDWKRRDNPIIRLRKWLESEGLWDEDKERNMREQLRKEVLKEFGEAEREKKPPLREAFEGVYEELTEEAQEQMKELKRILETYPEEYDLREFKDGINGL</sequence>
<evidence type="ECO:0000256" key="9">
    <source>
        <dbReference type="RuleBase" id="RU365014"/>
    </source>
</evidence>
<evidence type="ECO:0000313" key="13">
    <source>
        <dbReference type="Proteomes" id="UP000326198"/>
    </source>
</evidence>
<dbReference type="PANTHER" id="PTHR43380">
    <property type="entry name" value="2-OXOISOVALERATE DEHYDROGENASE SUBUNIT ALPHA, MITOCHONDRIAL"/>
    <property type="match status" value="1"/>
</dbReference>
<dbReference type="GO" id="GO:0005759">
    <property type="term" value="C:mitochondrial matrix"/>
    <property type="evidence" value="ECO:0007669"/>
    <property type="project" value="UniProtKB-SubCell"/>
</dbReference>
<evidence type="ECO:0000256" key="4">
    <source>
        <dbReference type="ARBA" id="ARBA00022723"/>
    </source>
</evidence>
<dbReference type="GO" id="GO:0046872">
    <property type="term" value="F:metal ion binding"/>
    <property type="evidence" value="ECO:0007669"/>
    <property type="project" value="UniProtKB-KW"/>
</dbReference>
<keyword evidence="4" id="KW-0479">Metal-binding</keyword>
<keyword evidence="10" id="KW-0175">Coiled coil</keyword>
<reference evidence="12 13" key="1">
    <citation type="submission" date="2019-04" db="EMBL/GenBank/DDBJ databases">
        <title>Friends and foes A comparative genomics studyof 23 Aspergillus species from section Flavi.</title>
        <authorList>
            <consortium name="DOE Joint Genome Institute"/>
            <person name="Kjaerbolling I."/>
            <person name="Vesth T."/>
            <person name="Frisvad J.C."/>
            <person name="Nybo J.L."/>
            <person name="Theobald S."/>
            <person name="Kildgaard S."/>
            <person name="Isbrandt T."/>
            <person name="Kuo A."/>
            <person name="Sato A."/>
            <person name="Lyhne E.K."/>
            <person name="Kogle M.E."/>
            <person name="Wiebenga A."/>
            <person name="Kun R.S."/>
            <person name="Lubbers R.J."/>
            <person name="Makela M.R."/>
            <person name="Barry K."/>
            <person name="Chovatia M."/>
            <person name="Clum A."/>
            <person name="Daum C."/>
            <person name="Haridas S."/>
            <person name="He G."/>
            <person name="LaButti K."/>
            <person name="Lipzen A."/>
            <person name="Mondo S."/>
            <person name="Riley R."/>
            <person name="Salamov A."/>
            <person name="Simmons B.A."/>
            <person name="Magnuson J.K."/>
            <person name="Henrissat B."/>
            <person name="Mortensen U.H."/>
            <person name="Larsen T.O."/>
            <person name="Devries R.P."/>
            <person name="Grigoriev I.V."/>
            <person name="Machida M."/>
            <person name="Baker S.E."/>
            <person name="Andersen M.R."/>
        </authorList>
    </citation>
    <scope>NUCLEOTIDE SEQUENCE [LARGE SCALE GENOMIC DNA]</scope>
    <source>
        <strain evidence="12 13">IBT 29228</strain>
    </source>
</reference>
<evidence type="ECO:0000256" key="10">
    <source>
        <dbReference type="SAM" id="Coils"/>
    </source>
</evidence>
<dbReference type="GO" id="GO:0003863">
    <property type="term" value="F:branched-chain 2-oxo acid dehydrogenase activity"/>
    <property type="evidence" value="ECO:0007669"/>
    <property type="project" value="UniProtKB-EC"/>
</dbReference>
<keyword evidence="5" id="KW-0809">Transit peptide</keyword>
<dbReference type="Pfam" id="PF00676">
    <property type="entry name" value="E1_dh"/>
    <property type="match status" value="1"/>
</dbReference>
<protein>
    <recommendedName>
        <fullName evidence="9">2-oxoisovalerate dehydrogenase subunit alpha</fullName>
        <ecNumber evidence="9">1.2.4.4</ecNumber>
    </recommendedName>
    <alternativeName>
        <fullName evidence="9">Branched-chain alpha-keto acid dehydrogenase E1 component alpha chain</fullName>
    </alternativeName>
</protein>
<comment type="similarity">
    <text evidence="3 9">Belongs to the BCKDHA family.</text>
</comment>